<keyword evidence="8" id="KW-1185">Reference proteome</keyword>
<dbReference type="InterPro" id="IPR003142">
    <property type="entry name" value="BPL_C"/>
</dbReference>
<dbReference type="SUPFAM" id="SSF55681">
    <property type="entry name" value="Class II aaRS and biotin synthetases"/>
    <property type="match status" value="1"/>
</dbReference>
<name>A0A7J5UK43_9MICO</name>
<dbReference type="InterPro" id="IPR045864">
    <property type="entry name" value="aa-tRNA-synth_II/BPL/LPL"/>
</dbReference>
<evidence type="ECO:0000256" key="2">
    <source>
        <dbReference type="ARBA" id="ARBA00022741"/>
    </source>
</evidence>
<gene>
    <name evidence="7" type="ORF">GB883_18025</name>
</gene>
<proteinExistence type="predicted"/>
<dbReference type="CDD" id="cd16442">
    <property type="entry name" value="BPL"/>
    <property type="match status" value="1"/>
</dbReference>
<keyword evidence="1 7" id="KW-0436">Ligase</keyword>
<evidence type="ECO:0000313" key="7">
    <source>
        <dbReference type="EMBL" id="KAE8762696.1"/>
    </source>
</evidence>
<dbReference type="SUPFAM" id="SSF50037">
    <property type="entry name" value="C-terminal domain of transcriptional repressors"/>
    <property type="match status" value="1"/>
</dbReference>
<dbReference type="RefSeq" id="WP_152201401.1">
    <property type="nucleotide sequence ID" value="NZ_VUKF01000007.1"/>
</dbReference>
<dbReference type="Gene3D" id="2.30.30.100">
    <property type="match status" value="1"/>
</dbReference>
<dbReference type="PROSITE" id="PS51733">
    <property type="entry name" value="BPL_LPL_CATALYTIC"/>
    <property type="match status" value="1"/>
</dbReference>
<dbReference type="Gene3D" id="3.30.930.10">
    <property type="entry name" value="Bira Bifunctional Protein, Domain 2"/>
    <property type="match status" value="1"/>
</dbReference>
<evidence type="ECO:0000313" key="8">
    <source>
        <dbReference type="Proteomes" id="UP000451860"/>
    </source>
</evidence>
<keyword evidence="4" id="KW-0092">Biotin</keyword>
<dbReference type="PANTHER" id="PTHR12835:SF5">
    <property type="entry name" value="BIOTIN--PROTEIN LIGASE"/>
    <property type="match status" value="1"/>
</dbReference>
<dbReference type="EC" id="6.3.4.15" evidence="5"/>
<dbReference type="InterPro" id="IPR004143">
    <property type="entry name" value="BPL_LPL_catalytic"/>
</dbReference>
<dbReference type="OrthoDB" id="9807064at2"/>
<dbReference type="Pfam" id="PF02237">
    <property type="entry name" value="BPL_C"/>
    <property type="match status" value="1"/>
</dbReference>
<sequence>MTAHELRPFTHVLHVDRTGSTSTDLREAATADPAAWPHMSVLVADAQDAGRGRAGRTWVTAPGTALTASVLLRPRVPAGRLAWVTLLAGLAVKRATAELTGLPTGVKWPNDVLVLRAGDEEIDGWGTDRKVAGILAEVLPEAHPEAEPGVIIGIGVNVAQAESQLPVPWATSLHLAAGRAGAAARPTVSEVLLACGRHLAALVARWEEFDGDAHAAGLAEQVRGACVTLGRRVRAELPGERSVTGVAVELDPDGHLVVRTADGERTTVRAGDVLHMRTAGA</sequence>
<dbReference type="GO" id="GO:0004077">
    <property type="term" value="F:biotin--[biotin carboxyl-carrier protein] ligase activity"/>
    <property type="evidence" value="ECO:0007669"/>
    <property type="project" value="UniProtKB-EC"/>
</dbReference>
<reference evidence="7 8" key="1">
    <citation type="submission" date="2019-10" db="EMBL/GenBank/DDBJ databases">
        <title>Georgenia wutianyii sp. nov. and Georgenia yuyongxinii sp. nov. isolated from plateau pika (Ochotona curzoniae) in the Qinghai-Tibet plateau of China.</title>
        <authorList>
            <person name="Tian Z."/>
        </authorList>
    </citation>
    <scope>NUCLEOTIDE SEQUENCE [LARGE SCALE GENOMIC DNA]</scope>
    <source>
        <strain evidence="7 8">DSM 21501</strain>
    </source>
</reference>
<dbReference type="InterPro" id="IPR004408">
    <property type="entry name" value="Biotin_CoA_COase_ligase"/>
</dbReference>
<dbReference type="AlphaFoldDB" id="A0A7J5UK43"/>
<feature type="domain" description="BPL/LPL catalytic" evidence="6">
    <location>
        <begin position="5"/>
        <end position="207"/>
    </location>
</feature>
<dbReference type="EMBL" id="WHJE01000134">
    <property type="protein sequence ID" value="KAE8762696.1"/>
    <property type="molecule type" value="Genomic_DNA"/>
</dbReference>
<dbReference type="NCBIfam" id="TIGR00121">
    <property type="entry name" value="birA_ligase"/>
    <property type="match status" value="1"/>
</dbReference>
<evidence type="ECO:0000256" key="1">
    <source>
        <dbReference type="ARBA" id="ARBA00022598"/>
    </source>
</evidence>
<comment type="caution">
    <text evidence="7">The sequence shown here is derived from an EMBL/GenBank/DDBJ whole genome shotgun (WGS) entry which is preliminary data.</text>
</comment>
<dbReference type="GO" id="GO:0005737">
    <property type="term" value="C:cytoplasm"/>
    <property type="evidence" value="ECO:0007669"/>
    <property type="project" value="TreeGrafter"/>
</dbReference>
<evidence type="ECO:0000256" key="4">
    <source>
        <dbReference type="ARBA" id="ARBA00023267"/>
    </source>
</evidence>
<dbReference type="InterPro" id="IPR008988">
    <property type="entry name" value="Transcriptional_repressor_C"/>
</dbReference>
<keyword evidence="3" id="KW-0067">ATP-binding</keyword>
<keyword evidence="2" id="KW-0547">Nucleotide-binding</keyword>
<dbReference type="Pfam" id="PF03099">
    <property type="entry name" value="BPL_LplA_LipB"/>
    <property type="match status" value="1"/>
</dbReference>
<evidence type="ECO:0000256" key="3">
    <source>
        <dbReference type="ARBA" id="ARBA00022840"/>
    </source>
</evidence>
<organism evidence="7 8">
    <name type="scientific">Georgenia thermotolerans</name>
    <dbReference type="NCBI Taxonomy" id="527326"/>
    <lineage>
        <taxon>Bacteria</taxon>
        <taxon>Bacillati</taxon>
        <taxon>Actinomycetota</taxon>
        <taxon>Actinomycetes</taxon>
        <taxon>Micrococcales</taxon>
        <taxon>Bogoriellaceae</taxon>
        <taxon>Georgenia</taxon>
    </lineage>
</organism>
<accession>A0A7J5UK43</accession>
<dbReference type="Proteomes" id="UP000451860">
    <property type="component" value="Unassembled WGS sequence"/>
</dbReference>
<evidence type="ECO:0000259" key="6">
    <source>
        <dbReference type="PROSITE" id="PS51733"/>
    </source>
</evidence>
<evidence type="ECO:0000256" key="5">
    <source>
        <dbReference type="ARBA" id="ARBA00024227"/>
    </source>
</evidence>
<dbReference type="GO" id="GO:0005524">
    <property type="term" value="F:ATP binding"/>
    <property type="evidence" value="ECO:0007669"/>
    <property type="project" value="UniProtKB-KW"/>
</dbReference>
<protein>
    <recommendedName>
        <fullName evidence="5">biotin--[biotin carboxyl-carrier protein] ligase</fullName>
        <ecNumber evidence="5">6.3.4.15</ecNumber>
    </recommendedName>
</protein>
<dbReference type="PANTHER" id="PTHR12835">
    <property type="entry name" value="BIOTIN PROTEIN LIGASE"/>
    <property type="match status" value="1"/>
</dbReference>